<feature type="repeat" description="ANK" evidence="2">
    <location>
        <begin position="773"/>
        <end position="797"/>
    </location>
</feature>
<evidence type="ECO:0000259" key="3">
    <source>
        <dbReference type="Pfam" id="PF22939"/>
    </source>
</evidence>
<dbReference type="InterPro" id="IPR036770">
    <property type="entry name" value="Ankyrin_rpt-contain_sf"/>
</dbReference>
<dbReference type="PANTHER" id="PTHR10039:SF5">
    <property type="entry name" value="NACHT DOMAIN-CONTAINING PROTEIN"/>
    <property type="match status" value="1"/>
</dbReference>
<dbReference type="InterPro" id="IPR002110">
    <property type="entry name" value="Ankyrin_rpt"/>
</dbReference>
<dbReference type="SUPFAM" id="SSF48403">
    <property type="entry name" value="Ankyrin repeat"/>
    <property type="match status" value="1"/>
</dbReference>
<dbReference type="InterPro" id="IPR054471">
    <property type="entry name" value="GPIID_WHD"/>
</dbReference>
<evidence type="ECO:0000313" key="6">
    <source>
        <dbReference type="Proteomes" id="UP000007796"/>
    </source>
</evidence>
<keyword evidence="2" id="KW-0040">ANK repeat</keyword>
<dbReference type="STRING" id="655863.F0XJE4"/>
<organism evidence="6">
    <name type="scientific">Grosmannia clavigera (strain kw1407 / UAMH 11150)</name>
    <name type="common">Blue stain fungus</name>
    <name type="synonym">Graphiocladiella clavigera</name>
    <dbReference type="NCBI Taxonomy" id="655863"/>
    <lineage>
        <taxon>Eukaryota</taxon>
        <taxon>Fungi</taxon>
        <taxon>Dikarya</taxon>
        <taxon>Ascomycota</taxon>
        <taxon>Pezizomycotina</taxon>
        <taxon>Sordariomycetes</taxon>
        <taxon>Sordariomycetidae</taxon>
        <taxon>Ophiostomatales</taxon>
        <taxon>Ophiostomataceae</taxon>
        <taxon>Leptographium</taxon>
    </lineage>
</organism>
<keyword evidence="1" id="KW-0677">Repeat</keyword>
<dbReference type="PANTHER" id="PTHR10039">
    <property type="entry name" value="AMELOGENIN"/>
    <property type="match status" value="1"/>
</dbReference>
<feature type="domain" description="Nephrocystin 3-like N-terminal" evidence="4">
    <location>
        <begin position="261"/>
        <end position="423"/>
    </location>
</feature>
<evidence type="ECO:0000313" key="5">
    <source>
        <dbReference type="EMBL" id="EFX02408.1"/>
    </source>
</evidence>
<dbReference type="RefSeq" id="XP_014171890.1">
    <property type="nucleotide sequence ID" value="XM_014316415.1"/>
</dbReference>
<dbReference type="Proteomes" id="UP000007796">
    <property type="component" value="Unassembled WGS sequence"/>
</dbReference>
<feature type="domain" description="GPI inositol-deacylase winged helix" evidence="3">
    <location>
        <begin position="537"/>
        <end position="629"/>
    </location>
</feature>
<dbReference type="SMART" id="SM00248">
    <property type="entry name" value="ANK"/>
    <property type="match status" value="5"/>
</dbReference>
<dbReference type="InParanoid" id="F0XJE4"/>
<dbReference type="InterPro" id="IPR027417">
    <property type="entry name" value="P-loop_NTPase"/>
</dbReference>
<name>F0XJE4_GROCL</name>
<feature type="repeat" description="ANK" evidence="2">
    <location>
        <begin position="878"/>
        <end position="902"/>
    </location>
</feature>
<dbReference type="InterPro" id="IPR056884">
    <property type="entry name" value="NPHP3-like_N"/>
</dbReference>
<evidence type="ECO:0000256" key="2">
    <source>
        <dbReference type="PROSITE-ProRule" id="PRU00023"/>
    </source>
</evidence>
<dbReference type="Gene3D" id="1.25.40.20">
    <property type="entry name" value="Ankyrin repeat-containing domain"/>
    <property type="match status" value="2"/>
</dbReference>
<feature type="repeat" description="ANK" evidence="2">
    <location>
        <begin position="912"/>
        <end position="939"/>
    </location>
</feature>
<gene>
    <name evidence="5" type="ORF">CMQ_2457</name>
</gene>
<keyword evidence="6" id="KW-1185">Reference proteome</keyword>
<reference evidence="5 6" key="1">
    <citation type="journal article" date="2011" name="Proc. Natl. Acad. Sci. U.S.A.">
        <title>Genome and transcriptome analyses of the mountain pine beetle-fungal symbiont Grosmannia clavigera, a lodgepole pine pathogen.</title>
        <authorList>
            <person name="DiGuistini S."/>
            <person name="Wang Y."/>
            <person name="Liao N.Y."/>
            <person name="Taylor G."/>
            <person name="Tanguay P."/>
            <person name="Feau N."/>
            <person name="Henrissat B."/>
            <person name="Chan S.K."/>
            <person name="Hesse-Orce U."/>
            <person name="Alamouti S.M."/>
            <person name="Tsui C.K.M."/>
            <person name="Docking R.T."/>
            <person name="Levasseur A."/>
            <person name="Haridas S."/>
            <person name="Robertson G."/>
            <person name="Birol I."/>
            <person name="Holt R.A."/>
            <person name="Marra M.A."/>
            <person name="Hamelin R.C."/>
            <person name="Hirst M."/>
            <person name="Jones S.J.M."/>
            <person name="Bohlmann J."/>
            <person name="Breuil C."/>
        </authorList>
    </citation>
    <scope>NUCLEOTIDE SEQUENCE [LARGE SCALE GENOMIC DNA]</scope>
    <source>
        <strain evidence="6">kw1407 / UAMH 11150</strain>
    </source>
</reference>
<dbReference type="GeneID" id="25975448"/>
<dbReference type="Gene3D" id="3.40.50.300">
    <property type="entry name" value="P-loop containing nucleotide triphosphate hydrolases"/>
    <property type="match status" value="1"/>
</dbReference>
<evidence type="ECO:0000259" key="4">
    <source>
        <dbReference type="Pfam" id="PF24883"/>
    </source>
</evidence>
<dbReference type="AlphaFoldDB" id="F0XJE4"/>
<dbReference type="PROSITE" id="PS50297">
    <property type="entry name" value="ANK_REP_REGION"/>
    <property type="match status" value="5"/>
</dbReference>
<dbReference type="HOGENOM" id="CLU_000288_34_1_1"/>
<dbReference type="OrthoDB" id="1658288at2759"/>
<dbReference type="eggNOG" id="KOG4177">
    <property type="taxonomic scope" value="Eukaryota"/>
</dbReference>
<protein>
    <submittedName>
        <fullName evidence="5">Nacht and ankyrin domain containing protein</fullName>
    </submittedName>
</protein>
<dbReference type="Pfam" id="PF22939">
    <property type="entry name" value="WHD_GPIID"/>
    <property type="match status" value="1"/>
</dbReference>
<feature type="repeat" description="ANK" evidence="2">
    <location>
        <begin position="843"/>
        <end position="867"/>
    </location>
</feature>
<evidence type="ECO:0000256" key="1">
    <source>
        <dbReference type="ARBA" id="ARBA00022737"/>
    </source>
</evidence>
<dbReference type="PROSITE" id="PS50088">
    <property type="entry name" value="ANK_REPEAT"/>
    <property type="match status" value="5"/>
</dbReference>
<dbReference type="Pfam" id="PF12796">
    <property type="entry name" value="Ank_2"/>
    <property type="match status" value="2"/>
</dbReference>
<feature type="repeat" description="ANK" evidence="2">
    <location>
        <begin position="808"/>
        <end position="832"/>
    </location>
</feature>
<proteinExistence type="predicted"/>
<dbReference type="Pfam" id="PF24883">
    <property type="entry name" value="NPHP3_N"/>
    <property type="match status" value="1"/>
</dbReference>
<accession>F0XJE4</accession>
<sequence>MWLRDALPHHITEEDNRSLARVMTYGYDSRLLNSDNFHNLDDLAKSFYDSFLVLTNDWQALISLSITKDEGYQALFQAMYGIVFFGVPNHGMDISSLKPMVDNRPNRFLLESIGPNSQVLGQQYGDFQKALGKGMFEVVCFYEMVESPTAVQGENGVWKMEGPPAILVAPESATHCRHWEEGEQYKCPINRTHSEMVKFGPQDAEYEKVLQRVKRIVQKAPFCAKTPIQPRLSPKEQECLHSLAFSEMNARANDIDPAVEGTCKWLLEHRNYTAWKASASSLLWIKGKPGSGKSTLLKYALKNQEASARGNDLVLSFFFHGRGADLQRTPLGFFRSLFHQLLSRVPAALSSLVETFQKRCETIGQVGKWQWHEKELWEFFQSSLPAVVEHHSVWIFVDALDECGQENARNLIAKFNSLLKALQSSPFTVKRFHLCFACRPYPVQTWNDNLDLCPEHYNGGDIATFVEAQKFSLRLQAAEIPTLITSRASGVFMWARLTAERVRSLELEGAGPREIKDEIASIPEELDALYDGLVKGMKSASTKLIYWICFATRPLSVDELRWAMVVDADCQYNSLQACRNAKDVLDNDQLEKRIQTLSRGLAEFTSSSDTQVVQFIHQSVSDYFLDKGLLALNGNSMPTELVIGRAHFQLSRTCIHYLAMEEIALCELDEVSAYDLKFKFPLIHYATTSLVPHMKQTDDQGIPQEDLFDSLSDDFLRPWTRIYRRIEEYSNNRPQEDITLIHIVARYGILGLLNAARKSLSEYTTSINSITKDGRTPLSLAAENGHEAVVKLLLETGQVDVDSKDTEYGRTPLSWAAKNGHEAVVKLLLETGQVDVDSKDAEYGRTPLSWAAENGQEAVVKLLLETGQVDVDLKDIVYGRTPLSWAAENGHEAVVKLLLKTGQVDVDSKDANGRTPLLRAAENGQEAMVELFQRYAMDS</sequence>
<dbReference type="EMBL" id="GL629782">
    <property type="protein sequence ID" value="EFX02408.1"/>
    <property type="molecule type" value="Genomic_DNA"/>
</dbReference>